<dbReference type="GO" id="GO:0016787">
    <property type="term" value="F:hydrolase activity"/>
    <property type="evidence" value="ECO:0007669"/>
    <property type="project" value="UniProtKB-KW"/>
</dbReference>
<dbReference type="CDD" id="cd07505">
    <property type="entry name" value="HAD_BPGM-like"/>
    <property type="match status" value="1"/>
</dbReference>
<organism evidence="2 3">
    <name type="scientific">Lapillicoccus jejuensis</name>
    <dbReference type="NCBI Taxonomy" id="402171"/>
    <lineage>
        <taxon>Bacteria</taxon>
        <taxon>Bacillati</taxon>
        <taxon>Actinomycetota</taxon>
        <taxon>Actinomycetes</taxon>
        <taxon>Micrococcales</taxon>
        <taxon>Intrasporangiaceae</taxon>
        <taxon>Lapillicoccus</taxon>
    </lineage>
</organism>
<evidence type="ECO:0000313" key="3">
    <source>
        <dbReference type="Proteomes" id="UP000317893"/>
    </source>
</evidence>
<dbReference type="PANTHER" id="PTHR18901:SF38">
    <property type="entry name" value="PSEUDOURIDINE-5'-PHOSPHATASE"/>
    <property type="match status" value="1"/>
</dbReference>
<dbReference type="SFLD" id="SFLDS00003">
    <property type="entry name" value="Haloacid_Dehalogenase"/>
    <property type="match status" value="1"/>
</dbReference>
<dbReference type="InterPro" id="IPR041492">
    <property type="entry name" value="HAD_2"/>
</dbReference>
<dbReference type="Gene3D" id="3.40.50.1000">
    <property type="entry name" value="HAD superfamily/HAD-like"/>
    <property type="match status" value="1"/>
</dbReference>
<keyword evidence="2" id="KW-0378">Hydrolase</keyword>
<gene>
    <name evidence="2" type="ORF">FB458_3411</name>
</gene>
<dbReference type="Pfam" id="PF13419">
    <property type="entry name" value="HAD_2"/>
    <property type="match status" value="1"/>
</dbReference>
<reference evidence="2 3" key="1">
    <citation type="submission" date="2019-06" db="EMBL/GenBank/DDBJ databases">
        <title>Sequencing the genomes of 1000 actinobacteria strains.</title>
        <authorList>
            <person name="Klenk H.-P."/>
        </authorList>
    </citation>
    <scope>NUCLEOTIDE SEQUENCE [LARGE SCALE GENOMIC DNA]</scope>
    <source>
        <strain evidence="2 3">DSM 18607</strain>
    </source>
</reference>
<dbReference type="PANTHER" id="PTHR18901">
    <property type="entry name" value="2-DEOXYGLUCOSE-6-PHOSPHATE PHOSPHATASE 2"/>
    <property type="match status" value="1"/>
</dbReference>
<dbReference type="InterPro" id="IPR023198">
    <property type="entry name" value="PGP-like_dom2"/>
</dbReference>
<dbReference type="RefSeq" id="WP_281286111.1">
    <property type="nucleotide sequence ID" value="NZ_BAAAPR010000015.1"/>
</dbReference>
<comment type="caution">
    <text evidence="2">The sequence shown here is derived from an EMBL/GenBank/DDBJ whole genome shotgun (WGS) entry which is preliminary data.</text>
</comment>
<feature type="region of interest" description="Disordered" evidence="1">
    <location>
        <begin position="1"/>
        <end position="20"/>
    </location>
</feature>
<dbReference type="SUPFAM" id="SSF56784">
    <property type="entry name" value="HAD-like"/>
    <property type="match status" value="1"/>
</dbReference>
<dbReference type="NCBIfam" id="TIGR01509">
    <property type="entry name" value="HAD-SF-IA-v3"/>
    <property type="match status" value="1"/>
</dbReference>
<proteinExistence type="predicted"/>
<dbReference type="SFLD" id="SFLDG01129">
    <property type="entry name" value="C1.5:_HAD__Beta-PGM__Phosphata"/>
    <property type="match status" value="1"/>
</dbReference>
<evidence type="ECO:0000313" key="2">
    <source>
        <dbReference type="EMBL" id="TQJ10291.1"/>
    </source>
</evidence>
<dbReference type="Gene3D" id="1.10.150.240">
    <property type="entry name" value="Putative phosphatase, domain 2"/>
    <property type="match status" value="1"/>
</dbReference>
<dbReference type="Proteomes" id="UP000317893">
    <property type="component" value="Unassembled WGS sequence"/>
</dbReference>
<evidence type="ECO:0000256" key="1">
    <source>
        <dbReference type="SAM" id="MobiDB-lite"/>
    </source>
</evidence>
<name>A0A542E4N5_9MICO</name>
<dbReference type="InterPro" id="IPR036412">
    <property type="entry name" value="HAD-like_sf"/>
</dbReference>
<accession>A0A542E4N5</accession>
<dbReference type="EMBL" id="VFMN01000001">
    <property type="protein sequence ID" value="TQJ10291.1"/>
    <property type="molecule type" value="Genomic_DNA"/>
</dbReference>
<keyword evidence="3" id="KW-1185">Reference proteome</keyword>
<dbReference type="InterPro" id="IPR006439">
    <property type="entry name" value="HAD-SF_hydro_IA"/>
</dbReference>
<sequence>MSSPAPASARATGEPTGGRLPAAVLWDMDGTLVDSEPYWIAEEHALVEEFGGTWSDEHAHALVGNPLEVSAQYILDHSPVTLSVTQVVERLMGGVMARVEAQVPWRPGAPELLAACRERGVRTALVTMSWRPFTDLLTRVLPAGSFDVVVPGDAVTHGKPHPEPYLTAVRELGLRAAECVALEDSPSGVASAVAAGVPTIAVPHVVPVPRTVGAVQVPTLAGLAPEDLLPLLDAAAR</sequence>
<dbReference type="AlphaFoldDB" id="A0A542E4N5"/>
<protein>
    <submittedName>
        <fullName evidence="2">HAD superfamily hydrolase (TIGR01509 family)</fullName>
    </submittedName>
</protein>
<dbReference type="InterPro" id="IPR023214">
    <property type="entry name" value="HAD_sf"/>
</dbReference>